<reference evidence="1 2" key="1">
    <citation type="journal article" date="2023" name="Science">
        <title>Complex scaffold remodeling in plant triterpene biosynthesis.</title>
        <authorList>
            <person name="De La Pena R."/>
            <person name="Hodgson H."/>
            <person name="Liu J.C."/>
            <person name="Stephenson M.J."/>
            <person name="Martin A.C."/>
            <person name="Owen C."/>
            <person name="Harkess A."/>
            <person name="Leebens-Mack J."/>
            <person name="Jimenez L.E."/>
            <person name="Osbourn A."/>
            <person name="Sattely E.S."/>
        </authorList>
    </citation>
    <scope>NUCLEOTIDE SEQUENCE [LARGE SCALE GENOMIC DNA]</scope>
    <source>
        <strain evidence="2">cv. JPN11</strain>
        <tissue evidence="1">Leaf</tissue>
    </source>
</reference>
<evidence type="ECO:0000313" key="1">
    <source>
        <dbReference type="EMBL" id="KAJ4708641.1"/>
    </source>
</evidence>
<name>A0ACC1XBH7_MELAZ</name>
<protein>
    <submittedName>
        <fullName evidence="1">Beta-galactosidase</fullName>
    </submittedName>
</protein>
<comment type="caution">
    <text evidence="1">The sequence shown here is derived from an EMBL/GenBank/DDBJ whole genome shotgun (WGS) entry which is preliminary data.</text>
</comment>
<dbReference type="EMBL" id="CM051403">
    <property type="protein sequence ID" value="KAJ4708641.1"/>
    <property type="molecule type" value="Genomic_DNA"/>
</dbReference>
<organism evidence="1 2">
    <name type="scientific">Melia azedarach</name>
    <name type="common">Chinaberry tree</name>
    <dbReference type="NCBI Taxonomy" id="155640"/>
    <lineage>
        <taxon>Eukaryota</taxon>
        <taxon>Viridiplantae</taxon>
        <taxon>Streptophyta</taxon>
        <taxon>Embryophyta</taxon>
        <taxon>Tracheophyta</taxon>
        <taxon>Spermatophyta</taxon>
        <taxon>Magnoliopsida</taxon>
        <taxon>eudicotyledons</taxon>
        <taxon>Gunneridae</taxon>
        <taxon>Pentapetalae</taxon>
        <taxon>rosids</taxon>
        <taxon>malvids</taxon>
        <taxon>Sapindales</taxon>
        <taxon>Meliaceae</taxon>
        <taxon>Melia</taxon>
    </lineage>
</organism>
<proteinExistence type="predicted"/>
<sequence length="727" mass="81172">MCNMMKAHVFVSLLLLFVSWELCHVNAHVAYDNKAITINGQRRILISGTIHYPRSTPEMWPDLIQKAKDGGVDVIESYVFWNAHEPSPGQYYFEGRYDLVRFIKEVQKAGLYFNLRIGPYACAEWNFGGFPIWLKFIPGIEFRTVNIPFQAVMQNFTEKIVSLMKAEKLFESQGGPIIMSQIENEYELIEWVIGAPGRAYAQWAAQMALSQNTGVPWIMCKQASAPDPIINTCNGFYCEGFTPNRIYKPKMWTEAWTGWIRKFGGALPFRPLEDLAFSVARFIQSGGTFFNYYMYHGGSNFERTAGAFISASYDYGGPIDEYGMLSEPKWGHLRDLHKAIKSSEATILSSDAIVIPLGVNQEAHEFRPNTGACAAFLANYNAYPVKVKYGDTLYDLPPWSISILPDCKTAVFNTATITARKTTKKMTPALGNALTWESYNEGIASSSDSGTFTLDGLHEQTVFTKDNTDYLWYMTETFIDPNESFLKNGQDPLLTVMSAGHAVNVFINDEHIGNAYGSVETPQFTFAKNVKLKAGVNKIGLLSVAMGLANIGTHYEKWNIGVLGPVTLAGLNEGTRDLSGQKWTYKVGLKGEDLKLPTDEGSSSVNWEKGSSIPKKQPLTWYKTSFNAPEGNDPLALYMDTMGKGIIWINGVSIGRHWPANIAQGNCVPCNYIGFINETKCLSNCGKPSQTWYHLPRAWLKPTQNHLVVFEEWGGDPAGISLVRITI</sequence>
<dbReference type="Proteomes" id="UP001164539">
    <property type="component" value="Chromosome 10"/>
</dbReference>
<keyword evidence="2" id="KW-1185">Reference proteome</keyword>
<accession>A0ACC1XBH7</accession>
<evidence type="ECO:0000313" key="2">
    <source>
        <dbReference type="Proteomes" id="UP001164539"/>
    </source>
</evidence>
<gene>
    <name evidence="1" type="ORF">OWV82_018553</name>
</gene>